<dbReference type="UniPathway" id="UPA00973"/>
<dbReference type="PATRIC" id="fig|634113.3.peg.346"/>
<feature type="binding site" evidence="18">
    <location>
        <position position="138"/>
    </location>
    <ligand>
        <name>UDP-N-acetyl-alpha-D-glucosamine</name>
        <dbReference type="ChEBI" id="CHEBI:57705"/>
    </ligand>
</feature>
<feature type="binding site" evidence="18">
    <location>
        <position position="152"/>
    </location>
    <ligand>
        <name>UDP-N-acetyl-alpha-D-glucosamine</name>
        <dbReference type="ChEBI" id="CHEBI:57705"/>
    </ligand>
</feature>
<evidence type="ECO:0000256" key="14">
    <source>
        <dbReference type="ARBA" id="ARBA00023316"/>
    </source>
</evidence>
<feature type="domain" description="Mannose-1-phosphate guanyltransferase C-terminal" evidence="20">
    <location>
        <begin position="269"/>
        <end position="353"/>
    </location>
</feature>
<dbReference type="Pfam" id="PF00132">
    <property type="entry name" value="Hexapep"/>
    <property type="match status" value="1"/>
</dbReference>
<comment type="catalytic activity">
    <reaction evidence="16 18">
        <text>N-acetyl-alpha-D-glucosamine 1-phosphate + UTP + H(+) = UDP-N-acetyl-alpha-D-glucosamine + diphosphate</text>
        <dbReference type="Rhea" id="RHEA:13509"/>
        <dbReference type="ChEBI" id="CHEBI:15378"/>
        <dbReference type="ChEBI" id="CHEBI:33019"/>
        <dbReference type="ChEBI" id="CHEBI:46398"/>
        <dbReference type="ChEBI" id="CHEBI:57705"/>
        <dbReference type="ChEBI" id="CHEBI:57776"/>
        <dbReference type="EC" id="2.7.7.23"/>
    </reaction>
</comment>
<feature type="region of interest" description="N-acetyltransferase" evidence="18">
    <location>
        <begin position="249"/>
        <end position="456"/>
    </location>
</feature>
<dbReference type="InterPro" id="IPR001451">
    <property type="entry name" value="Hexapep"/>
</dbReference>
<evidence type="ECO:0000256" key="1">
    <source>
        <dbReference type="ARBA" id="ARBA00004496"/>
    </source>
</evidence>
<evidence type="ECO:0000256" key="12">
    <source>
        <dbReference type="ARBA" id="ARBA00023268"/>
    </source>
</evidence>
<evidence type="ECO:0000256" key="18">
    <source>
        <dbReference type="HAMAP-Rule" id="MF_01631"/>
    </source>
</evidence>
<protein>
    <recommendedName>
        <fullName evidence="18">Bifunctional protein GlmU</fullName>
    </recommendedName>
    <domain>
        <recommendedName>
            <fullName evidence="18">UDP-N-acetylglucosamine pyrophosphorylase</fullName>
            <ecNumber evidence="18">2.7.7.23</ecNumber>
        </recommendedName>
        <alternativeName>
            <fullName evidence="18">N-acetylglucosamine-1-phosphate uridyltransferase</fullName>
        </alternativeName>
    </domain>
    <domain>
        <recommendedName>
            <fullName evidence="18">Glucosamine-1-phosphate N-acetyltransferase</fullName>
            <ecNumber evidence="18">2.3.1.157</ecNumber>
        </recommendedName>
    </domain>
</protein>
<feature type="domain" description="MobA-like NTP transferase" evidence="19">
    <location>
        <begin position="6"/>
        <end position="118"/>
    </location>
</feature>
<evidence type="ECO:0000313" key="22">
    <source>
        <dbReference type="Proteomes" id="UP000069926"/>
    </source>
</evidence>
<dbReference type="GO" id="GO:0000287">
    <property type="term" value="F:magnesium ion binding"/>
    <property type="evidence" value="ECO:0007669"/>
    <property type="project" value="UniProtKB-UniRule"/>
</dbReference>
<comment type="cofactor">
    <cofactor evidence="18">
        <name>Mg(2+)</name>
        <dbReference type="ChEBI" id="CHEBI:18420"/>
    </cofactor>
    <text evidence="18">Binds 1 Mg(2+) ion per subunit.</text>
</comment>
<feature type="binding site" evidence="18">
    <location>
        <position position="225"/>
    </location>
    <ligand>
        <name>Mg(2+)</name>
        <dbReference type="ChEBI" id="CHEBI:18420"/>
    </ligand>
</feature>
<proteinExistence type="inferred from homology"/>
<dbReference type="KEGG" id="asy:AUT07_00355"/>
<comment type="similarity">
    <text evidence="2 18">In the C-terminal section; belongs to the transferase hexapeptide repeat family.</text>
</comment>
<evidence type="ECO:0000256" key="17">
    <source>
        <dbReference type="ARBA" id="ARBA00049628"/>
    </source>
</evidence>
<feature type="binding site" evidence="18">
    <location>
        <position position="103"/>
    </location>
    <ligand>
        <name>Mg(2+)</name>
        <dbReference type="ChEBI" id="CHEBI:18420"/>
    </ligand>
</feature>
<comment type="subcellular location">
    <subcellularLocation>
        <location evidence="1 18">Cytoplasm</location>
    </subcellularLocation>
</comment>
<feature type="binding site" evidence="18">
    <location>
        <position position="74"/>
    </location>
    <ligand>
        <name>UDP-N-acetyl-alpha-D-glucosamine</name>
        <dbReference type="ChEBI" id="CHEBI:57705"/>
    </ligand>
</feature>
<dbReference type="AlphaFoldDB" id="A0A109QE45"/>
<dbReference type="Proteomes" id="UP000069926">
    <property type="component" value="Chromosome"/>
</dbReference>
<feature type="binding site" evidence="18">
    <location>
        <begin position="384"/>
        <end position="385"/>
    </location>
    <ligand>
        <name>acetyl-CoA</name>
        <dbReference type="ChEBI" id="CHEBI:57288"/>
    </ligand>
</feature>
<dbReference type="OrthoDB" id="9775031at2"/>
<evidence type="ECO:0000259" key="20">
    <source>
        <dbReference type="Pfam" id="PF25087"/>
    </source>
</evidence>
<evidence type="ECO:0000256" key="9">
    <source>
        <dbReference type="ARBA" id="ARBA00022842"/>
    </source>
</evidence>
<evidence type="ECO:0000256" key="13">
    <source>
        <dbReference type="ARBA" id="ARBA00023315"/>
    </source>
</evidence>
<dbReference type="GO" id="GO:0003977">
    <property type="term" value="F:UDP-N-acetylglucosamine diphosphorylase activity"/>
    <property type="evidence" value="ECO:0007669"/>
    <property type="project" value="UniProtKB-UniRule"/>
</dbReference>
<organism evidence="21 22">
    <name type="scientific">Candidatus Arsenophonus lipoptenae</name>
    <dbReference type="NCBI Taxonomy" id="634113"/>
    <lineage>
        <taxon>Bacteria</taxon>
        <taxon>Pseudomonadati</taxon>
        <taxon>Pseudomonadota</taxon>
        <taxon>Gammaproteobacteria</taxon>
        <taxon>Enterobacterales</taxon>
        <taxon>Morganellaceae</taxon>
        <taxon>Arsenophonus</taxon>
    </lineage>
</organism>
<dbReference type="NCBIfam" id="TIGR01173">
    <property type="entry name" value="glmU"/>
    <property type="match status" value="1"/>
</dbReference>
<dbReference type="EC" id="2.7.7.23" evidence="18"/>
<feature type="binding site" evidence="18">
    <location>
        <position position="225"/>
    </location>
    <ligand>
        <name>UDP-N-acetyl-alpha-D-glucosamine</name>
        <dbReference type="ChEBI" id="CHEBI:57705"/>
    </ligand>
</feature>
<evidence type="ECO:0000256" key="4">
    <source>
        <dbReference type="ARBA" id="ARBA00022490"/>
    </source>
</evidence>
<evidence type="ECO:0000256" key="8">
    <source>
        <dbReference type="ARBA" id="ARBA00022737"/>
    </source>
</evidence>
<dbReference type="GO" id="GO:0005737">
    <property type="term" value="C:cytoplasm"/>
    <property type="evidence" value="ECO:0007669"/>
    <property type="project" value="UniProtKB-SubCell"/>
</dbReference>
<feature type="binding site" evidence="18">
    <location>
        <position position="331"/>
    </location>
    <ligand>
        <name>UDP-N-acetyl-alpha-D-glucosamine</name>
        <dbReference type="ChEBI" id="CHEBI:57705"/>
    </ligand>
</feature>
<sequence length="456" mass="50105">MSIKSVVILAAGKGSRMFSKLPKVLHLLAGKPLVQHVIDTSLLIGAKNIHLVYGYNADLIKIALSKQPVNWILQKEQLGTGHAMQQAAPYFSDNEDIIVLNGDCPLITKETLERLISVKPDGGIALLTAIINEPIDYGRILRKNGAVIGIVEYKDAKKEQININEVNTGILVANGGDLKRWLKKLHNNNIQNEYYITEIIALAYQEGCKINTMHPIKLTEIQGVNNYLQLSILERIYQKEQAEKLLSSGVRILDPSRFDLRGTLKYGYNVIIDTNVIIEGNVILGDNVYIHTGCILKNCIINDNSCVNPYSLIDGSELSTYCTVGPFARLRPGNKLSHKVNIGNFVEVKESIIGRSSKACHLSYLGDADIGCNVNIGAGTITCNYNGVSKFKTTIGDNVFVGSNTQFIAPITIANGATIGAGTTLTNNVNENELVISRVKQKHILNWKKPIKDQKT</sequence>
<keyword evidence="9 18" id="KW-0460">Magnesium</keyword>
<dbReference type="CDD" id="cd02540">
    <property type="entry name" value="GT2_GlmU_N_bac"/>
    <property type="match status" value="1"/>
</dbReference>
<dbReference type="InterPro" id="IPR038009">
    <property type="entry name" value="GlmU_C_LbH"/>
</dbReference>
<dbReference type="NCBIfam" id="NF006986">
    <property type="entry name" value="PRK09451.1"/>
    <property type="match status" value="1"/>
</dbReference>
<dbReference type="PANTHER" id="PTHR43584">
    <property type="entry name" value="NUCLEOTIDYL TRANSFERASE"/>
    <property type="match status" value="1"/>
</dbReference>
<accession>A0A109QE45</accession>
<dbReference type="STRING" id="634113.AUT07_00355"/>
<dbReference type="GO" id="GO:0006048">
    <property type="term" value="P:UDP-N-acetylglucosamine biosynthetic process"/>
    <property type="evidence" value="ECO:0007669"/>
    <property type="project" value="UniProtKB-UniPathway"/>
</dbReference>
<dbReference type="GO" id="GO:0016020">
    <property type="term" value="C:membrane"/>
    <property type="evidence" value="ECO:0007669"/>
    <property type="project" value="GOC"/>
</dbReference>
<dbReference type="GO" id="GO:0009252">
    <property type="term" value="P:peptidoglycan biosynthetic process"/>
    <property type="evidence" value="ECO:0007669"/>
    <property type="project" value="UniProtKB-UniRule"/>
</dbReference>
<feature type="binding site" evidence="18">
    <location>
        <begin position="9"/>
        <end position="12"/>
    </location>
    <ligand>
        <name>UDP-N-acetyl-alpha-D-glucosamine</name>
        <dbReference type="ChEBI" id="CHEBI:57705"/>
    </ligand>
</feature>
<dbReference type="Pfam" id="PF12804">
    <property type="entry name" value="NTP_transf_3"/>
    <property type="match status" value="1"/>
</dbReference>
<keyword evidence="11 18" id="KW-0573">Peptidoglycan synthesis</keyword>
<comment type="pathway">
    <text evidence="18">Bacterial outer membrane biogenesis; LPS lipid A biosynthesis.</text>
</comment>
<comment type="subunit">
    <text evidence="18">Homotrimer.</text>
</comment>
<dbReference type="EC" id="2.3.1.157" evidence="18"/>
<reference evidence="21 22" key="1">
    <citation type="submission" date="2016-01" db="EMBL/GenBank/DDBJ databases">
        <title>Genome sequence of Ca. Arsenophonus lipopteni, the exclusive symbiont of a blood sucking fly Lipoptena cervi (Diptera: Hippoboscidae).</title>
        <authorList>
            <person name="Novakova E."/>
            <person name="Hypsa V."/>
            <person name="Nguyen P."/>
            <person name="Husnik F."/>
            <person name="Darby A.C."/>
        </authorList>
    </citation>
    <scope>NUCLEOTIDE SEQUENCE [LARGE SCALE GENOMIC DNA]</scope>
    <source>
        <strain evidence="21 22">CB</strain>
    </source>
</reference>
<keyword evidence="7 18" id="KW-0479">Metal-binding</keyword>
<comment type="function">
    <text evidence="17 18">Catalyzes the last two sequential reactions in the de novo biosynthetic pathway for UDP-N-acetylglucosamine (UDP-GlcNAc). The C-terminal domain catalyzes the transfer of acetyl group from acetyl coenzyme A to glucosamine-1-phosphate (GlcN-1-P) to produce N-acetylglucosamine-1-phosphate (GlcNAc-1-P), which is converted into UDP-GlcNAc by the transfer of uridine 5-monophosphate (from uridine 5-triphosphate), a reaction catalyzed by the N-terminal domain.</text>
</comment>
<feature type="region of interest" description="Pyrophosphorylase" evidence="18">
    <location>
        <begin position="1"/>
        <end position="227"/>
    </location>
</feature>
<feature type="region of interest" description="Linker" evidence="18">
    <location>
        <begin position="228"/>
        <end position="248"/>
    </location>
</feature>
<gene>
    <name evidence="18 21" type="primary">glmU</name>
    <name evidence="21" type="ORF">AUT07_00355</name>
</gene>
<comment type="pathway">
    <text evidence="18">Nucleotide-sugar biosynthesis; UDP-N-acetyl-alpha-D-glucosamine biosynthesis; N-acetyl-alpha-D-glucosamine 1-phosphate from alpha-D-glucosamine 6-phosphate (route II): step 2/2.</text>
</comment>
<keyword evidence="8 18" id="KW-0677">Repeat</keyword>
<evidence type="ECO:0000256" key="15">
    <source>
        <dbReference type="ARBA" id="ARBA00048247"/>
    </source>
</evidence>
<evidence type="ECO:0000256" key="5">
    <source>
        <dbReference type="ARBA" id="ARBA00022679"/>
    </source>
</evidence>
<keyword evidence="10 18" id="KW-0133">Cell shape</keyword>
<feature type="binding site" evidence="18">
    <location>
        <position position="349"/>
    </location>
    <ligand>
        <name>UDP-N-acetyl-alpha-D-glucosamine</name>
        <dbReference type="ChEBI" id="CHEBI:57705"/>
    </ligand>
</feature>
<feature type="binding site" evidence="18">
    <location>
        <position position="403"/>
    </location>
    <ligand>
        <name>acetyl-CoA</name>
        <dbReference type="ChEBI" id="CHEBI:57288"/>
    </ligand>
</feature>
<dbReference type="GO" id="GO:0071555">
    <property type="term" value="P:cell wall organization"/>
    <property type="evidence" value="ECO:0007669"/>
    <property type="project" value="UniProtKB-KW"/>
</dbReference>
<keyword evidence="12 18" id="KW-0511">Multifunctional enzyme</keyword>
<comment type="similarity">
    <text evidence="3 18">In the N-terminal section; belongs to the N-acetylglucosamine-1-phosphate uridyltransferase family.</text>
</comment>
<dbReference type="PANTHER" id="PTHR43584:SF3">
    <property type="entry name" value="BIFUNCTIONAL PROTEIN GLMU"/>
    <property type="match status" value="1"/>
</dbReference>
<evidence type="ECO:0000256" key="6">
    <source>
        <dbReference type="ARBA" id="ARBA00022695"/>
    </source>
</evidence>
<feature type="binding site" evidence="18">
    <location>
        <begin position="79"/>
        <end position="80"/>
    </location>
    <ligand>
        <name>UDP-N-acetyl-alpha-D-glucosamine</name>
        <dbReference type="ChEBI" id="CHEBI:57705"/>
    </ligand>
</feature>
<dbReference type="GO" id="GO:0019134">
    <property type="term" value="F:glucosamine-1-phosphate N-acetyltransferase activity"/>
    <property type="evidence" value="ECO:0007669"/>
    <property type="project" value="UniProtKB-UniRule"/>
</dbReference>
<keyword evidence="4 18" id="KW-0963">Cytoplasm</keyword>
<dbReference type="InterPro" id="IPR025877">
    <property type="entry name" value="MobA-like_NTP_Trfase"/>
</dbReference>
<dbReference type="Gene3D" id="2.160.10.10">
    <property type="entry name" value="Hexapeptide repeat proteins"/>
    <property type="match status" value="1"/>
</dbReference>
<dbReference type="InterPro" id="IPR050065">
    <property type="entry name" value="GlmU-like"/>
</dbReference>
<dbReference type="GO" id="GO:0008360">
    <property type="term" value="P:regulation of cell shape"/>
    <property type="evidence" value="ECO:0007669"/>
    <property type="project" value="UniProtKB-KW"/>
</dbReference>
<evidence type="ECO:0000259" key="19">
    <source>
        <dbReference type="Pfam" id="PF12804"/>
    </source>
</evidence>
<keyword evidence="13 18" id="KW-0012">Acyltransferase</keyword>
<feature type="binding site" evidence="18">
    <location>
        <position position="375"/>
    </location>
    <ligand>
        <name>UDP-N-acetyl-alpha-D-glucosamine</name>
        <dbReference type="ChEBI" id="CHEBI:57705"/>
    </ligand>
</feature>
<keyword evidence="6 18" id="KW-0548">Nucleotidyltransferase</keyword>
<feature type="binding site" evidence="18">
    <location>
        <position position="167"/>
    </location>
    <ligand>
        <name>UDP-N-acetyl-alpha-D-glucosamine</name>
        <dbReference type="ChEBI" id="CHEBI:57705"/>
    </ligand>
</feature>
<dbReference type="Pfam" id="PF25087">
    <property type="entry name" value="GMPPB_C"/>
    <property type="match status" value="1"/>
</dbReference>
<evidence type="ECO:0000256" key="7">
    <source>
        <dbReference type="ARBA" id="ARBA00022723"/>
    </source>
</evidence>
<comment type="pathway">
    <text evidence="18">Nucleotide-sugar biosynthesis; UDP-N-acetyl-alpha-D-glucosamine biosynthesis; UDP-N-acetyl-alpha-D-glucosamine from N-acetyl-alpha-D-glucosamine 1-phosphate: step 1/1.</text>
</comment>
<dbReference type="SUPFAM" id="SSF51161">
    <property type="entry name" value="Trimeric LpxA-like enzymes"/>
    <property type="match status" value="1"/>
</dbReference>
<dbReference type="HAMAP" id="MF_01631">
    <property type="entry name" value="GlmU"/>
    <property type="match status" value="1"/>
</dbReference>
<dbReference type="InterPro" id="IPR029044">
    <property type="entry name" value="Nucleotide-diphossugar_trans"/>
</dbReference>
<dbReference type="GO" id="GO:0009245">
    <property type="term" value="P:lipid A biosynthetic process"/>
    <property type="evidence" value="ECO:0007669"/>
    <property type="project" value="UniProtKB-UniRule"/>
</dbReference>
<dbReference type="InterPro" id="IPR056729">
    <property type="entry name" value="GMPPB_C"/>
</dbReference>
<dbReference type="CDD" id="cd03353">
    <property type="entry name" value="LbH_GlmU_C"/>
    <property type="match status" value="1"/>
</dbReference>
<feature type="active site" description="Proton acceptor" evidence="18">
    <location>
        <position position="361"/>
    </location>
</feature>
<feature type="binding site" evidence="18">
    <location>
        <position position="438"/>
    </location>
    <ligand>
        <name>acetyl-CoA</name>
        <dbReference type="ChEBI" id="CHEBI:57288"/>
    </ligand>
</feature>
<dbReference type="Gene3D" id="3.90.550.10">
    <property type="entry name" value="Spore Coat Polysaccharide Biosynthesis Protein SpsA, Chain A"/>
    <property type="match status" value="1"/>
</dbReference>
<dbReference type="EMBL" id="CP013920">
    <property type="protein sequence ID" value="AMA64934.1"/>
    <property type="molecule type" value="Genomic_DNA"/>
</dbReference>
<evidence type="ECO:0000256" key="11">
    <source>
        <dbReference type="ARBA" id="ARBA00022984"/>
    </source>
</evidence>
<evidence type="ECO:0000256" key="10">
    <source>
        <dbReference type="ARBA" id="ARBA00022960"/>
    </source>
</evidence>
<comment type="catalytic activity">
    <reaction evidence="15 18">
        <text>alpha-D-glucosamine 1-phosphate + acetyl-CoA = N-acetyl-alpha-D-glucosamine 1-phosphate + CoA + H(+)</text>
        <dbReference type="Rhea" id="RHEA:13725"/>
        <dbReference type="ChEBI" id="CHEBI:15378"/>
        <dbReference type="ChEBI" id="CHEBI:57287"/>
        <dbReference type="ChEBI" id="CHEBI:57288"/>
        <dbReference type="ChEBI" id="CHEBI:57776"/>
        <dbReference type="ChEBI" id="CHEBI:58516"/>
        <dbReference type="EC" id="2.3.1.157"/>
    </reaction>
</comment>
<evidence type="ECO:0000256" key="2">
    <source>
        <dbReference type="ARBA" id="ARBA00007707"/>
    </source>
</evidence>
<keyword evidence="22" id="KW-1185">Reference proteome</keyword>
<evidence type="ECO:0000313" key="21">
    <source>
        <dbReference type="EMBL" id="AMA64934.1"/>
    </source>
</evidence>
<name>A0A109QE45_9GAMM</name>
<dbReference type="SUPFAM" id="SSF53448">
    <property type="entry name" value="Nucleotide-diphospho-sugar transferases"/>
    <property type="match status" value="1"/>
</dbReference>
<dbReference type="InterPro" id="IPR005882">
    <property type="entry name" value="Bifunctional_GlmU"/>
</dbReference>
<feature type="binding site" evidence="18">
    <location>
        <position position="421"/>
    </location>
    <ligand>
        <name>acetyl-CoA</name>
        <dbReference type="ChEBI" id="CHEBI:57288"/>
    </ligand>
</feature>
<keyword evidence="5 18" id="KW-0808">Transferase</keyword>
<feature type="binding site" evidence="18">
    <location>
        <position position="364"/>
    </location>
    <ligand>
        <name>UDP-N-acetyl-alpha-D-glucosamine</name>
        <dbReference type="ChEBI" id="CHEBI:57705"/>
    </ligand>
</feature>
<evidence type="ECO:0000256" key="16">
    <source>
        <dbReference type="ARBA" id="ARBA00048493"/>
    </source>
</evidence>
<dbReference type="UniPathway" id="UPA00113">
    <property type="reaction ID" value="UER00532"/>
</dbReference>
<dbReference type="InterPro" id="IPR011004">
    <property type="entry name" value="Trimer_LpxA-like_sf"/>
</dbReference>
<evidence type="ECO:0000256" key="3">
    <source>
        <dbReference type="ARBA" id="ARBA00007947"/>
    </source>
</evidence>
<feature type="binding site" evidence="18">
    <location>
        <position position="23"/>
    </location>
    <ligand>
        <name>UDP-N-acetyl-alpha-D-glucosamine</name>
        <dbReference type="ChEBI" id="CHEBI:57705"/>
    </ligand>
</feature>
<feature type="binding site" evidence="18">
    <location>
        <position position="378"/>
    </location>
    <ligand>
        <name>acetyl-CoA</name>
        <dbReference type="ChEBI" id="CHEBI:57288"/>
    </ligand>
</feature>
<comment type="caution">
    <text evidence="18">Lacks conserved residue(s) required for the propagation of feature annotation.</text>
</comment>
<keyword evidence="14 18" id="KW-0961">Cell wall biogenesis/degradation</keyword>
<dbReference type="GO" id="GO:0000902">
    <property type="term" value="P:cell morphogenesis"/>
    <property type="evidence" value="ECO:0007669"/>
    <property type="project" value="UniProtKB-UniRule"/>
</dbReference>